<reference evidence="3 4" key="1">
    <citation type="submission" date="2015-10" db="EMBL/GenBank/DDBJ databases">
        <title>Full genome of DAOMC 229536 Phialocephala scopiformis, a fungal endophyte of spruce producing the potent anti-insectan compound rugulosin.</title>
        <authorList>
            <consortium name="DOE Joint Genome Institute"/>
            <person name="Walker A.K."/>
            <person name="Frasz S.L."/>
            <person name="Seifert K.A."/>
            <person name="Miller J.D."/>
            <person name="Mondo S.J."/>
            <person name="Labutti K."/>
            <person name="Lipzen A."/>
            <person name="Dockter R."/>
            <person name="Kennedy M."/>
            <person name="Grigoriev I.V."/>
            <person name="Spatafora J.W."/>
        </authorList>
    </citation>
    <scope>NUCLEOTIDE SEQUENCE [LARGE SCALE GENOMIC DNA]</scope>
    <source>
        <strain evidence="3 4">CBS 120377</strain>
    </source>
</reference>
<keyword evidence="4" id="KW-1185">Reference proteome</keyword>
<evidence type="ECO:0000256" key="1">
    <source>
        <dbReference type="SAM" id="SignalP"/>
    </source>
</evidence>
<dbReference type="Proteomes" id="UP000070700">
    <property type="component" value="Unassembled WGS sequence"/>
</dbReference>
<evidence type="ECO:0000313" key="4">
    <source>
        <dbReference type="Proteomes" id="UP000070700"/>
    </source>
</evidence>
<organism evidence="3 4">
    <name type="scientific">Mollisia scopiformis</name>
    <name type="common">Conifer needle endophyte fungus</name>
    <name type="synonym">Phialocephala scopiformis</name>
    <dbReference type="NCBI Taxonomy" id="149040"/>
    <lineage>
        <taxon>Eukaryota</taxon>
        <taxon>Fungi</taxon>
        <taxon>Dikarya</taxon>
        <taxon>Ascomycota</taxon>
        <taxon>Pezizomycotina</taxon>
        <taxon>Leotiomycetes</taxon>
        <taxon>Helotiales</taxon>
        <taxon>Mollisiaceae</taxon>
        <taxon>Mollisia</taxon>
    </lineage>
</organism>
<evidence type="ECO:0000313" key="3">
    <source>
        <dbReference type="EMBL" id="KUJ24637.1"/>
    </source>
</evidence>
<feature type="signal peptide" evidence="1">
    <location>
        <begin position="1"/>
        <end position="21"/>
    </location>
</feature>
<dbReference type="RefSeq" id="XP_018078992.1">
    <property type="nucleotide sequence ID" value="XM_018219179.1"/>
</dbReference>
<sequence>MPFEIFFKLSVVASLSLTTSAVTIQSSVLLGNVTSTNTENIRDLGFSGVIGDVALNSYGDTLICGDGSAKDRYYQTPPCNLLHANSAAYSDPDPRNVTDFNLDANGNAQIFCGYSEAELAAAPESSYGMGITNVIAQSGSTTQGILYFLKNFRPNGQDHIVGGGAAIVDVTGSYPTCNRTSDHWWDCTKEPQYGDHSQVLADDGYIYVYGGANATIFYDGVYLTRVPHDSQQDFSQYEYWNGTQFTMDRIYYPNETQAVLGNGATQGMITWNSYLQSYLYVYTYGAEVRGKTSPKPEGPWGSMDEYFSMFNATEFAFCYSPSQQTRYDTSGKTLVISYTGYPNIIQAIKVEFERSHERSFDNESLSFYAHLLSTERDKFHS</sequence>
<dbReference type="EMBL" id="KQ947404">
    <property type="protein sequence ID" value="KUJ24637.1"/>
    <property type="molecule type" value="Genomic_DNA"/>
</dbReference>
<dbReference type="InterPro" id="IPR025442">
    <property type="entry name" value="DUF4185"/>
</dbReference>
<protein>
    <recommendedName>
        <fullName evidence="2">DUF4185 domain-containing protein</fullName>
    </recommendedName>
</protein>
<gene>
    <name evidence="3" type="ORF">LY89DRAFT_727654</name>
</gene>
<feature type="chain" id="PRO_5008268694" description="DUF4185 domain-containing protein" evidence="1">
    <location>
        <begin position="22"/>
        <end position="381"/>
    </location>
</feature>
<feature type="domain" description="DUF4185" evidence="2">
    <location>
        <begin position="196"/>
        <end position="321"/>
    </location>
</feature>
<proteinExistence type="predicted"/>
<accession>A0A194XXS9</accession>
<dbReference type="Pfam" id="PF13810">
    <property type="entry name" value="DUF4185"/>
    <property type="match status" value="1"/>
</dbReference>
<dbReference type="KEGG" id="psco:LY89DRAFT_727654"/>
<evidence type="ECO:0000259" key="2">
    <source>
        <dbReference type="Pfam" id="PF13810"/>
    </source>
</evidence>
<keyword evidence="1" id="KW-0732">Signal</keyword>
<name>A0A194XXS9_MOLSC</name>
<dbReference type="InParanoid" id="A0A194XXS9"/>
<dbReference type="OrthoDB" id="2583188at2759"/>
<dbReference type="GeneID" id="28828905"/>
<dbReference type="AlphaFoldDB" id="A0A194XXS9"/>